<dbReference type="AlphaFoldDB" id="A7VPZ7"/>
<dbReference type="GO" id="GO:0003700">
    <property type="term" value="F:DNA-binding transcription factor activity"/>
    <property type="evidence" value="ECO:0007669"/>
    <property type="project" value="TreeGrafter"/>
</dbReference>
<keyword evidence="8" id="KW-1185">Reference proteome</keyword>
<gene>
    <name evidence="6" type="ORF">CH238_09625</name>
    <name evidence="5" type="ORF">CLOLEP_00624</name>
</gene>
<dbReference type="PROSITE" id="PS50932">
    <property type="entry name" value="HTH_LACI_2"/>
    <property type="match status" value="1"/>
</dbReference>
<dbReference type="Pfam" id="PF00356">
    <property type="entry name" value="LacI"/>
    <property type="match status" value="1"/>
</dbReference>
<evidence type="ECO:0000259" key="4">
    <source>
        <dbReference type="PROSITE" id="PS50932"/>
    </source>
</evidence>
<protein>
    <submittedName>
        <fullName evidence="6">LacI family transcriptional regulator</fullName>
    </submittedName>
    <submittedName>
        <fullName evidence="5">Transcriptional regulator, LacI family</fullName>
    </submittedName>
</protein>
<evidence type="ECO:0000313" key="5">
    <source>
        <dbReference type="EMBL" id="EDO62502.1"/>
    </source>
</evidence>
<dbReference type="PANTHER" id="PTHR30146">
    <property type="entry name" value="LACI-RELATED TRANSCRIPTIONAL REPRESSOR"/>
    <property type="match status" value="1"/>
</dbReference>
<dbReference type="InterPro" id="IPR046335">
    <property type="entry name" value="LacI/GalR-like_sensor"/>
</dbReference>
<reference evidence="5 7" key="1">
    <citation type="submission" date="2007-08" db="EMBL/GenBank/DDBJ databases">
        <title>Draft genome sequence of Clostridium leptum (DSM 753).</title>
        <authorList>
            <person name="Sudarsanam P."/>
            <person name="Ley R."/>
            <person name="Guruge J."/>
            <person name="Turnbaugh P.J."/>
            <person name="Mahowald M."/>
            <person name="Liep D."/>
            <person name="Gordon J."/>
        </authorList>
    </citation>
    <scope>NUCLEOTIDE SEQUENCE [LARGE SCALE GENOMIC DNA]</scope>
    <source>
        <strain evidence="5 7">DSM 753</strain>
    </source>
</reference>
<dbReference type="InterPro" id="IPR028082">
    <property type="entry name" value="Peripla_BP_I"/>
</dbReference>
<dbReference type="InterPro" id="IPR010982">
    <property type="entry name" value="Lambda_DNA-bd_dom_sf"/>
</dbReference>
<evidence type="ECO:0000313" key="7">
    <source>
        <dbReference type="Proteomes" id="UP000003490"/>
    </source>
</evidence>
<dbReference type="PROSITE" id="PS00356">
    <property type="entry name" value="HTH_LACI_1"/>
    <property type="match status" value="1"/>
</dbReference>
<evidence type="ECO:0000256" key="3">
    <source>
        <dbReference type="ARBA" id="ARBA00023163"/>
    </source>
</evidence>
<dbReference type="Proteomes" id="UP000003490">
    <property type="component" value="Unassembled WGS sequence"/>
</dbReference>
<dbReference type="GO" id="GO:0000976">
    <property type="term" value="F:transcription cis-regulatory region binding"/>
    <property type="evidence" value="ECO:0007669"/>
    <property type="project" value="TreeGrafter"/>
</dbReference>
<evidence type="ECO:0000256" key="1">
    <source>
        <dbReference type="ARBA" id="ARBA00023015"/>
    </source>
</evidence>
<dbReference type="EMBL" id="ABCB02000014">
    <property type="protein sequence ID" value="EDO62502.1"/>
    <property type="molecule type" value="Genomic_DNA"/>
</dbReference>
<dbReference type="PANTHER" id="PTHR30146:SF109">
    <property type="entry name" value="HTH-TYPE TRANSCRIPTIONAL REGULATOR GALS"/>
    <property type="match status" value="1"/>
</dbReference>
<dbReference type="Pfam" id="PF13377">
    <property type="entry name" value="Peripla_BP_3"/>
    <property type="match status" value="1"/>
</dbReference>
<dbReference type="Gene3D" id="3.40.50.2300">
    <property type="match status" value="2"/>
</dbReference>
<dbReference type="InterPro" id="IPR000843">
    <property type="entry name" value="HTH_LacI"/>
</dbReference>
<evidence type="ECO:0000256" key="2">
    <source>
        <dbReference type="ARBA" id="ARBA00023125"/>
    </source>
</evidence>
<reference evidence="6 8" key="3">
    <citation type="submission" date="2017-07" db="EMBL/GenBank/DDBJ databases">
        <title>Prevalence of linear plasmids in Cutibacterium (Propionibacterium) acnes isolates obtained from prostatic tissue.</title>
        <authorList>
            <person name="Davidsson S."/>
            <person name="Carlsson J."/>
            <person name="Molling P."/>
            <person name="Andren O."/>
            <person name="Andersson S.-O."/>
            <person name="Brzuszkiewicz E."/>
            <person name="Poehlein A."/>
            <person name="Al-Zeer M."/>
            <person name="Brinkmann V."/>
            <person name="Scavenius C."/>
            <person name="Nazipi S."/>
            <person name="Soderquist B."/>
            <person name="Bruggemann H."/>
        </authorList>
    </citation>
    <scope>NUCLEOTIDE SEQUENCE [LARGE SCALE GENOMIC DNA]</scope>
    <source>
        <strain evidence="6 8">DSM 753</strain>
    </source>
</reference>
<feature type="domain" description="HTH lacI-type" evidence="4">
    <location>
        <begin position="2"/>
        <end position="56"/>
    </location>
</feature>
<sequence length="343" mass="38383">MVTLLDVAASAGVSRSTVSLVINKSPLVKDETRQRVERAIQELGYVPNPNARGLVKKENKSLGVIIAIEDQPYNTYEFNYETGLYSYNITNGIPVGLANTDYGLLTERFCVSIQGKELPALVKNNRVDGIFLVGGLFTPELIERLKEKKIPIIAIGRYYDQIDSVSTDVTQGVYLGVRYLLDQGYRKICYINCPQIYRSNAERVAGVQKAMREFHLEMKPDWLVYCKHNTGEGGYEAIKRLWQSGARPQAIAAANEPIALGIMRFLYEQDIRIPEDIAIVSYEDSVLGGYAVPALTSVNIQKEYMGELAARIMLKRIRKGQEGELEHIIVEPNLVVRSSVGKC</sequence>
<dbReference type="eggNOG" id="COG1609">
    <property type="taxonomic scope" value="Bacteria"/>
</dbReference>
<comment type="caution">
    <text evidence="5">The sequence shown here is derived from an EMBL/GenBank/DDBJ whole genome shotgun (WGS) entry which is preliminary data.</text>
</comment>
<keyword evidence="2" id="KW-0238">DNA-binding</keyword>
<organism evidence="5 7">
    <name type="scientific">[Clostridium] leptum DSM 753</name>
    <dbReference type="NCBI Taxonomy" id="428125"/>
    <lineage>
        <taxon>Bacteria</taxon>
        <taxon>Bacillati</taxon>
        <taxon>Bacillota</taxon>
        <taxon>Clostridia</taxon>
        <taxon>Eubacteriales</taxon>
        <taxon>Oscillospiraceae</taxon>
        <taxon>Oscillospiraceae incertae sedis</taxon>
    </lineage>
</organism>
<dbReference type="CDD" id="cd06267">
    <property type="entry name" value="PBP1_LacI_sugar_binding-like"/>
    <property type="match status" value="1"/>
</dbReference>
<dbReference type="OrthoDB" id="2026446at2"/>
<evidence type="ECO:0000313" key="6">
    <source>
        <dbReference type="EMBL" id="PEQ24139.1"/>
    </source>
</evidence>
<dbReference type="Gene3D" id="1.10.260.40">
    <property type="entry name" value="lambda repressor-like DNA-binding domains"/>
    <property type="match status" value="1"/>
</dbReference>
<dbReference type="Proteomes" id="UP000220611">
    <property type="component" value="Unassembled WGS sequence"/>
</dbReference>
<dbReference type="SUPFAM" id="SSF53822">
    <property type="entry name" value="Periplasmic binding protein-like I"/>
    <property type="match status" value="1"/>
</dbReference>
<keyword evidence="3" id="KW-0804">Transcription</keyword>
<accession>A7VPZ7</accession>
<dbReference type="SMART" id="SM00354">
    <property type="entry name" value="HTH_LACI"/>
    <property type="match status" value="1"/>
</dbReference>
<dbReference type="CDD" id="cd01392">
    <property type="entry name" value="HTH_LacI"/>
    <property type="match status" value="1"/>
</dbReference>
<name>A7VPZ7_9FIRM</name>
<dbReference type="HOGENOM" id="CLU_037628_6_0_9"/>
<reference evidence="5 7" key="2">
    <citation type="submission" date="2007-08" db="EMBL/GenBank/DDBJ databases">
        <authorList>
            <person name="Fulton L."/>
            <person name="Clifton S."/>
            <person name="Fulton B."/>
            <person name="Xu J."/>
            <person name="Minx P."/>
            <person name="Pepin K.H."/>
            <person name="Johnson M."/>
            <person name="Thiruvilangam P."/>
            <person name="Bhonagiri V."/>
            <person name="Nash W.E."/>
            <person name="Wang C."/>
            <person name="Mardis E.R."/>
            <person name="Wilson R.K."/>
        </authorList>
    </citation>
    <scope>NUCLEOTIDE SEQUENCE [LARGE SCALE GENOMIC DNA]</scope>
    <source>
        <strain evidence="5 7">DSM 753</strain>
    </source>
</reference>
<evidence type="ECO:0000313" key="8">
    <source>
        <dbReference type="Proteomes" id="UP000220611"/>
    </source>
</evidence>
<keyword evidence="1" id="KW-0805">Transcription regulation</keyword>
<dbReference type="SUPFAM" id="SSF47413">
    <property type="entry name" value="lambda repressor-like DNA-binding domains"/>
    <property type="match status" value="1"/>
</dbReference>
<proteinExistence type="predicted"/>
<dbReference type="EMBL" id="NOXF01000007">
    <property type="protein sequence ID" value="PEQ24139.1"/>
    <property type="molecule type" value="Genomic_DNA"/>
</dbReference>